<dbReference type="Proteomes" id="UP001152759">
    <property type="component" value="Chromosome 1"/>
</dbReference>
<gene>
    <name evidence="2" type="ORF">BEMITA_LOCUS2159</name>
</gene>
<keyword evidence="1" id="KW-0472">Membrane</keyword>
<dbReference type="PANTHER" id="PTHR10974:SF1">
    <property type="entry name" value="FI08016P-RELATED"/>
    <property type="match status" value="1"/>
</dbReference>
<dbReference type="GO" id="GO:0005615">
    <property type="term" value="C:extracellular space"/>
    <property type="evidence" value="ECO:0007669"/>
    <property type="project" value="TreeGrafter"/>
</dbReference>
<reference evidence="2" key="1">
    <citation type="submission" date="2021-12" db="EMBL/GenBank/DDBJ databases">
        <authorList>
            <person name="King R."/>
        </authorList>
    </citation>
    <scope>NUCLEOTIDE SEQUENCE</scope>
</reference>
<evidence type="ECO:0000313" key="2">
    <source>
        <dbReference type="EMBL" id="CAH0382642.1"/>
    </source>
</evidence>
<sequence length="352" mass="40425">MYVAIWPTRKFIPHLGIVLIISSILVYYYSNYLPLIPIQGILTDVVDDAFFVKTSGCRISRLDPFDPSILGFLEGFGVNCAQSEKSRPPLLDLLILSNSTKNFKSNTNARDNKFYTKSHTEENGYNKIRIKLVLVESGCKHYNISPEDRRSPEPLFFCIWQPFNRKTPNPQMLDRNIDDAIVYGSISQPFTHFSLIPPEIEFVRAICYKNDTEIYKDFFFIPSGNPTFFETSSKPLSPSPRHGVLLYSLDAVSRLNFIREMPLFHHFLREHGAIDFVGYHKVGDNTFPNLIPLVLGLSEGEIKSSCWPNKSSFFDNCPFVWKEYRSKGFITAFVEDEPSISGRCSWMCCLKF</sequence>
<evidence type="ECO:0000256" key="1">
    <source>
        <dbReference type="SAM" id="Phobius"/>
    </source>
</evidence>
<dbReference type="AlphaFoldDB" id="A0A9P0A2A9"/>
<feature type="transmembrane region" description="Helical" evidence="1">
    <location>
        <begin position="12"/>
        <end position="29"/>
    </location>
</feature>
<keyword evidence="1" id="KW-0812">Transmembrane</keyword>
<name>A0A9P0A2A9_BEMTA</name>
<accession>A0A9P0A2A9</accession>
<keyword evidence="3" id="KW-1185">Reference proteome</keyword>
<dbReference type="PANTHER" id="PTHR10974">
    <property type="entry name" value="FI08016P-RELATED"/>
    <property type="match status" value="1"/>
</dbReference>
<proteinExistence type="predicted"/>
<dbReference type="EMBL" id="OU963862">
    <property type="protein sequence ID" value="CAH0382642.1"/>
    <property type="molecule type" value="Genomic_DNA"/>
</dbReference>
<dbReference type="Pfam" id="PF02995">
    <property type="entry name" value="DUF229"/>
    <property type="match status" value="1"/>
</dbReference>
<evidence type="ECO:0000313" key="3">
    <source>
        <dbReference type="Proteomes" id="UP001152759"/>
    </source>
</evidence>
<organism evidence="2 3">
    <name type="scientific">Bemisia tabaci</name>
    <name type="common">Sweetpotato whitefly</name>
    <name type="synonym">Aleurodes tabaci</name>
    <dbReference type="NCBI Taxonomy" id="7038"/>
    <lineage>
        <taxon>Eukaryota</taxon>
        <taxon>Metazoa</taxon>
        <taxon>Ecdysozoa</taxon>
        <taxon>Arthropoda</taxon>
        <taxon>Hexapoda</taxon>
        <taxon>Insecta</taxon>
        <taxon>Pterygota</taxon>
        <taxon>Neoptera</taxon>
        <taxon>Paraneoptera</taxon>
        <taxon>Hemiptera</taxon>
        <taxon>Sternorrhyncha</taxon>
        <taxon>Aleyrodoidea</taxon>
        <taxon>Aleyrodidae</taxon>
        <taxon>Aleyrodinae</taxon>
        <taxon>Bemisia</taxon>
    </lineage>
</organism>
<keyword evidence="1" id="KW-1133">Transmembrane helix</keyword>
<dbReference type="InterPro" id="IPR004245">
    <property type="entry name" value="DUF229"/>
</dbReference>
<protein>
    <submittedName>
        <fullName evidence="2">Uncharacterized protein</fullName>
    </submittedName>
</protein>